<organism evidence="8 9">
    <name type="scientific">Candidatus Nitrosocosmicus arcticus</name>
    <dbReference type="NCBI Taxonomy" id="2035267"/>
    <lineage>
        <taxon>Archaea</taxon>
        <taxon>Nitrososphaerota</taxon>
        <taxon>Nitrososphaeria</taxon>
        <taxon>Nitrososphaerales</taxon>
        <taxon>Nitrososphaeraceae</taxon>
        <taxon>Candidatus Nitrosocosmicus</taxon>
    </lineage>
</organism>
<evidence type="ECO:0000259" key="7">
    <source>
        <dbReference type="Pfam" id="PF00808"/>
    </source>
</evidence>
<evidence type="ECO:0000256" key="3">
    <source>
        <dbReference type="ARBA" id="ARBA00008264"/>
    </source>
</evidence>
<evidence type="ECO:0000313" key="8">
    <source>
        <dbReference type="EMBL" id="TVP39522.1"/>
    </source>
</evidence>
<dbReference type="EMBL" id="VOAH01000015">
    <property type="protein sequence ID" value="TVP39522.1"/>
    <property type="molecule type" value="Genomic_DNA"/>
</dbReference>
<dbReference type="GO" id="GO:0005737">
    <property type="term" value="C:cytoplasm"/>
    <property type="evidence" value="ECO:0007669"/>
    <property type="project" value="UniProtKB-SubCell"/>
</dbReference>
<keyword evidence="6" id="KW-0238">DNA-binding</keyword>
<dbReference type="CDD" id="cd22909">
    <property type="entry name" value="HFD_archaea_histone-like"/>
    <property type="match status" value="1"/>
</dbReference>
<accession>A0A557SSF2</accession>
<evidence type="ECO:0000313" key="9">
    <source>
        <dbReference type="Proteomes" id="UP000315289"/>
    </source>
</evidence>
<dbReference type="SUPFAM" id="SSF47113">
    <property type="entry name" value="Histone-fold"/>
    <property type="match status" value="1"/>
</dbReference>
<dbReference type="GO" id="GO:0005694">
    <property type="term" value="C:chromosome"/>
    <property type="evidence" value="ECO:0007669"/>
    <property type="project" value="UniProtKB-SubCell"/>
</dbReference>
<dbReference type="Gene3D" id="1.10.20.10">
    <property type="entry name" value="Histone, subunit A"/>
    <property type="match status" value="1"/>
</dbReference>
<dbReference type="NCBIfam" id="NF043032">
    <property type="entry name" value="archaea_histone"/>
    <property type="match status" value="1"/>
</dbReference>
<comment type="subcellular location">
    <subcellularLocation>
        <location evidence="1">Chromosome</location>
    </subcellularLocation>
    <subcellularLocation>
        <location evidence="2">Cytoplasm</location>
    </subcellularLocation>
</comment>
<dbReference type="GO" id="GO:0046982">
    <property type="term" value="F:protein heterodimerization activity"/>
    <property type="evidence" value="ECO:0007669"/>
    <property type="project" value="InterPro"/>
</dbReference>
<gene>
    <name evidence="8" type="ORF">NARC_150116</name>
</gene>
<dbReference type="InterPro" id="IPR050004">
    <property type="entry name" value="HmfB-like"/>
</dbReference>
<dbReference type="PANTHER" id="PTHR47828">
    <property type="entry name" value="ARCHAEAL HISTONE A"/>
    <property type="match status" value="1"/>
</dbReference>
<feature type="domain" description="Transcription factor CBF/NF-Y/archaeal histone" evidence="7">
    <location>
        <begin position="11"/>
        <end position="69"/>
    </location>
</feature>
<proteinExistence type="inferred from homology"/>
<dbReference type="Pfam" id="PF00808">
    <property type="entry name" value="CBFD_NFYB_HMF"/>
    <property type="match status" value="1"/>
</dbReference>
<name>A0A557SSF2_9ARCH</name>
<dbReference type="InterPro" id="IPR050947">
    <property type="entry name" value="Archaeal_histone_HMF"/>
</dbReference>
<evidence type="ECO:0000256" key="2">
    <source>
        <dbReference type="ARBA" id="ARBA00004496"/>
    </source>
</evidence>
<protein>
    <submittedName>
        <fullName evidence="8">Archaeal histone H3/H4</fullName>
    </submittedName>
</protein>
<comment type="caution">
    <text evidence="8">The sequence shown here is derived from an EMBL/GenBank/DDBJ whole genome shotgun (WGS) entry which is preliminary data.</text>
</comment>
<evidence type="ECO:0000256" key="1">
    <source>
        <dbReference type="ARBA" id="ARBA00004286"/>
    </source>
</evidence>
<dbReference type="RefSeq" id="WP_144733851.1">
    <property type="nucleotide sequence ID" value="NZ_ML675590.1"/>
</dbReference>
<dbReference type="OrthoDB" id="7514at2157"/>
<sequence length="75" mass="8271">MAINSESEIALASIHRIIKKYGAERVSDSAADELRRILEALGENIAKQAVQLASHAHRKTIKSEDITLASKNFIK</sequence>
<evidence type="ECO:0000256" key="5">
    <source>
        <dbReference type="ARBA" id="ARBA00022490"/>
    </source>
</evidence>
<dbReference type="Proteomes" id="UP000315289">
    <property type="component" value="Unassembled WGS sequence"/>
</dbReference>
<comment type="similarity">
    <text evidence="3">Belongs to the archaeal histone HMF family.</text>
</comment>
<evidence type="ECO:0000256" key="6">
    <source>
        <dbReference type="ARBA" id="ARBA00023125"/>
    </source>
</evidence>
<keyword evidence="5" id="KW-0963">Cytoplasm</keyword>
<reference evidence="8 9" key="1">
    <citation type="journal article" date="2019" name="Front. Microbiol.">
        <title>Ammonia Oxidation by the Arctic Terrestrial Thaumarchaeote Candidatus Nitrosocosmicus arcticus Is Stimulated by Increasing Temperatures.</title>
        <authorList>
            <person name="Alves R.J.E."/>
            <person name="Kerou M."/>
            <person name="Zappe A."/>
            <person name="Bittner R."/>
            <person name="Abby S.S."/>
            <person name="Schmidt H.A."/>
            <person name="Pfeifer K."/>
            <person name="Schleper C."/>
        </authorList>
    </citation>
    <scope>NUCLEOTIDE SEQUENCE [LARGE SCALE GENOMIC DNA]</scope>
    <source>
        <strain evidence="8 9">Kfb</strain>
    </source>
</reference>
<dbReference type="GO" id="GO:0003677">
    <property type="term" value="F:DNA binding"/>
    <property type="evidence" value="ECO:0007669"/>
    <property type="project" value="UniProtKB-KW"/>
</dbReference>
<dbReference type="InterPro" id="IPR009072">
    <property type="entry name" value="Histone-fold"/>
</dbReference>
<evidence type="ECO:0000256" key="4">
    <source>
        <dbReference type="ARBA" id="ARBA00022454"/>
    </source>
</evidence>
<dbReference type="PANTHER" id="PTHR47828:SF1">
    <property type="entry name" value="ARCHAEAL HISTONE A"/>
    <property type="match status" value="1"/>
</dbReference>
<dbReference type="InterPro" id="IPR003958">
    <property type="entry name" value="CBFA_NFYB_domain"/>
</dbReference>
<dbReference type="AlphaFoldDB" id="A0A557SSF2"/>
<keyword evidence="4" id="KW-0158">Chromosome</keyword>
<keyword evidence="9" id="KW-1185">Reference proteome</keyword>